<dbReference type="InterPro" id="IPR031571">
    <property type="entry name" value="RcpC_dom"/>
</dbReference>
<keyword evidence="3" id="KW-1185">Reference proteome</keyword>
<dbReference type="NCBIfam" id="TIGR03177">
    <property type="entry name" value="pilus_cpaB"/>
    <property type="match status" value="1"/>
</dbReference>
<organism evidence="2 3">
    <name type="scientific">Hydrogenophaga taeniospiralis CCUG 15921</name>
    <dbReference type="NCBI Taxonomy" id="1281780"/>
    <lineage>
        <taxon>Bacteria</taxon>
        <taxon>Pseudomonadati</taxon>
        <taxon>Pseudomonadota</taxon>
        <taxon>Betaproteobacteria</taxon>
        <taxon>Burkholderiales</taxon>
        <taxon>Comamonadaceae</taxon>
        <taxon>Hydrogenophaga</taxon>
    </lineage>
</organism>
<reference evidence="2" key="1">
    <citation type="submission" date="2013-01" db="EMBL/GenBank/DDBJ databases">
        <title>Genome draft of Hydrogenophaga taeniospiralis 2K1.</title>
        <authorList>
            <person name="Gomila M."/>
            <person name="Lalucat J."/>
        </authorList>
    </citation>
    <scope>NUCLEOTIDE SEQUENCE</scope>
    <source>
        <strain evidence="2">CCUG 15921</strain>
    </source>
</reference>
<evidence type="ECO:0000313" key="2">
    <source>
        <dbReference type="EMBL" id="MDG5974631.1"/>
    </source>
</evidence>
<comment type="caution">
    <text evidence="2">The sequence shown here is derived from an EMBL/GenBank/DDBJ whole genome shotgun (WGS) entry which is preliminary data.</text>
</comment>
<dbReference type="Pfam" id="PF16976">
    <property type="entry name" value="RcpC"/>
    <property type="match status" value="1"/>
</dbReference>
<dbReference type="SMART" id="SM00858">
    <property type="entry name" value="SAF"/>
    <property type="match status" value="1"/>
</dbReference>
<dbReference type="EMBL" id="AOGK01000003">
    <property type="protein sequence ID" value="MDG5974631.1"/>
    <property type="molecule type" value="Genomic_DNA"/>
</dbReference>
<accession>A0A9X4NRI6</accession>
<protein>
    <submittedName>
        <fullName evidence="2">Flp pilus assembly protein CpaB</fullName>
    </submittedName>
</protein>
<dbReference type="Proteomes" id="UP001152876">
    <property type="component" value="Unassembled WGS sequence"/>
</dbReference>
<dbReference type="AlphaFoldDB" id="A0A9X4NRI6"/>
<evidence type="ECO:0000313" key="3">
    <source>
        <dbReference type="Proteomes" id="UP001152876"/>
    </source>
</evidence>
<evidence type="ECO:0000259" key="1">
    <source>
        <dbReference type="SMART" id="SM00858"/>
    </source>
</evidence>
<dbReference type="InterPro" id="IPR013974">
    <property type="entry name" value="SAF"/>
</dbReference>
<dbReference type="Pfam" id="PF08666">
    <property type="entry name" value="SAF"/>
    <property type="match status" value="1"/>
</dbReference>
<sequence length="284" mass="30142">MQSKRAFVMLALSVLAGVAAVILAARWMGQQASGERATVLVATSDLDLGQAITAPMLRPIAWPAGAQPEGSFNDASKLEGRVVRTSIYKGEPVLEPKLAPEGTKAGLDSVIKKGHRAITVKVNEVVGVAGFLAPGSHVDLLVNIKDDRDTAISRVVLERIMVLAVAQEARRPEETKARVVNAVTLEVTPEQAEKIDLARNVGSLSLMLRNQVDTQDNATAGVTRKDLFGDAAPVVSPPVAVAVVKKPAPVRRAATPRPPAPRIPVEPTNTVELIRGIQKSSSQF</sequence>
<feature type="domain" description="SAF" evidence="1">
    <location>
        <begin position="37"/>
        <end position="99"/>
    </location>
</feature>
<name>A0A9X4NRI6_9BURK</name>
<dbReference type="OrthoDB" id="9788329at2"/>
<dbReference type="InterPro" id="IPR017592">
    <property type="entry name" value="Pilus_assmbl_Flp-typ_CpaB"/>
</dbReference>
<dbReference type="CDD" id="cd11614">
    <property type="entry name" value="SAF_CpaB_FlgA_like"/>
    <property type="match status" value="1"/>
</dbReference>
<gene>
    <name evidence="2" type="ORF">H010_05162</name>
</gene>
<dbReference type="RefSeq" id="WP_068172660.1">
    <property type="nucleotide sequence ID" value="NZ_AOGK01000003.1"/>
</dbReference>
<proteinExistence type="predicted"/>